<dbReference type="PANTHER" id="PTHR48080:SF2">
    <property type="entry name" value="D-GALACTONATE DEHYDRATASE"/>
    <property type="match status" value="1"/>
</dbReference>
<comment type="caution">
    <text evidence="5">The sequence shown here is derived from an EMBL/GenBank/DDBJ whole genome shotgun (WGS) entry which is preliminary data.</text>
</comment>
<dbReference type="InterPro" id="IPR013341">
    <property type="entry name" value="Mandelate_racemase_N_dom"/>
</dbReference>
<evidence type="ECO:0000256" key="1">
    <source>
        <dbReference type="ARBA" id="ARBA00022723"/>
    </source>
</evidence>
<dbReference type="InterPro" id="IPR036849">
    <property type="entry name" value="Enolase-like_C_sf"/>
</dbReference>
<dbReference type="NCBIfam" id="NF010624">
    <property type="entry name" value="PRK14017.1"/>
    <property type="match status" value="1"/>
</dbReference>
<evidence type="ECO:0000256" key="3">
    <source>
        <dbReference type="ARBA" id="ARBA00023239"/>
    </source>
</evidence>
<dbReference type="SMART" id="SM00922">
    <property type="entry name" value="MR_MLE"/>
    <property type="match status" value="1"/>
</dbReference>
<dbReference type="SFLD" id="SFLDS00001">
    <property type="entry name" value="Enolase"/>
    <property type="match status" value="1"/>
</dbReference>
<dbReference type="Gene3D" id="3.30.390.10">
    <property type="entry name" value="Enolase-like, N-terminal domain"/>
    <property type="match status" value="1"/>
</dbReference>
<dbReference type="InterPro" id="IPR018110">
    <property type="entry name" value="Mandel_Rmase/mucon_lact_enz_CS"/>
</dbReference>
<gene>
    <name evidence="5" type="primary">dgoD</name>
    <name evidence="5" type="ORF">FAB82_11065</name>
</gene>
<evidence type="ECO:0000313" key="6">
    <source>
        <dbReference type="Proteomes" id="UP000308760"/>
    </source>
</evidence>
<dbReference type="InterPro" id="IPR029065">
    <property type="entry name" value="Enolase_C-like"/>
</dbReference>
<dbReference type="PROSITE" id="PS00908">
    <property type="entry name" value="MR_MLE_1"/>
    <property type="match status" value="1"/>
</dbReference>
<keyword evidence="3 5" id="KW-0456">Lyase</keyword>
<evidence type="ECO:0000259" key="4">
    <source>
        <dbReference type="SMART" id="SM00922"/>
    </source>
</evidence>
<dbReference type="Proteomes" id="UP000308760">
    <property type="component" value="Unassembled WGS sequence"/>
</dbReference>
<reference evidence="6" key="1">
    <citation type="submission" date="2019-04" db="EMBL/GenBank/DDBJ databases">
        <title>Nocardioides xinjiangensis sp. nov.</title>
        <authorList>
            <person name="Liu S."/>
        </authorList>
    </citation>
    <scope>NUCLEOTIDE SEQUENCE [LARGE SCALE GENOMIC DNA]</scope>
    <source>
        <strain evidence="6">18</strain>
    </source>
</reference>
<dbReference type="InterPro" id="IPR034593">
    <property type="entry name" value="DgoD-like"/>
</dbReference>
<dbReference type="Pfam" id="PF13378">
    <property type="entry name" value="MR_MLE_C"/>
    <property type="match status" value="1"/>
</dbReference>
<dbReference type="OrthoDB" id="9802699at2"/>
<sequence length="381" mass="41091">MNIAKIETFLVAPRWLFLRIETDDGLVGWGEPIVEGRAEAVAAAVDVLAGALIGADPGRIEDHWQVMTKGGFYRGGPVLSSAVAGIDQALWDLKGKALGVPVYELLGGPVRDKARVYTWIGGNSGSALAEDALRAKANGFDAVKCNATTQLGRIDTPAAVRDIVDNLTQLREAVGGSFDIAIDFHGRFSTAMSRRVLPLLEPLLPLFVEEVVLPEFSRDLGAVTASTSIPIATGERLYSRWDFRDVLPTGIAVAQPDLSHAGGISEVRRIAALAETYDVGLAPHCPLGPIALAASLQVDFATPNFLIQEQSLGIHYNEGNDLLDYLVDTAVFAFTDGHVDRPLGPGLGIEVDEAAVRKAARNPHRWRNEVWRHEDGSFAEW</sequence>
<organism evidence="5 6">
    <name type="scientific">Glycomyces buryatensis</name>
    <dbReference type="NCBI Taxonomy" id="2570927"/>
    <lineage>
        <taxon>Bacteria</taxon>
        <taxon>Bacillati</taxon>
        <taxon>Actinomycetota</taxon>
        <taxon>Actinomycetes</taxon>
        <taxon>Glycomycetales</taxon>
        <taxon>Glycomycetaceae</taxon>
        <taxon>Glycomyces</taxon>
    </lineage>
</organism>
<dbReference type="PANTHER" id="PTHR48080">
    <property type="entry name" value="D-GALACTONATE DEHYDRATASE-RELATED"/>
    <property type="match status" value="1"/>
</dbReference>
<dbReference type="EC" id="4.2.1.6" evidence="5"/>
<dbReference type="GO" id="GO:0008869">
    <property type="term" value="F:galactonate dehydratase activity"/>
    <property type="evidence" value="ECO:0007669"/>
    <property type="project" value="UniProtKB-EC"/>
</dbReference>
<dbReference type="SUPFAM" id="SSF51604">
    <property type="entry name" value="Enolase C-terminal domain-like"/>
    <property type="match status" value="1"/>
</dbReference>
<name>A0A4S8QEU8_9ACTN</name>
<dbReference type="EMBL" id="STGY01000042">
    <property type="protein sequence ID" value="THV41632.1"/>
    <property type="molecule type" value="Genomic_DNA"/>
</dbReference>
<protein>
    <submittedName>
        <fullName evidence="5">Galactonate dehydratase</fullName>
        <ecNumber evidence="5">4.2.1.6</ecNumber>
    </submittedName>
</protein>
<proteinExistence type="predicted"/>
<dbReference type="GO" id="GO:0046872">
    <property type="term" value="F:metal ion binding"/>
    <property type="evidence" value="ECO:0007669"/>
    <property type="project" value="UniProtKB-KW"/>
</dbReference>
<keyword evidence="6" id="KW-1185">Reference proteome</keyword>
<dbReference type="InterPro" id="IPR023592">
    <property type="entry name" value="Galactonate_deHydtase"/>
</dbReference>
<dbReference type="GO" id="GO:0034194">
    <property type="term" value="P:D-galactonate catabolic process"/>
    <property type="evidence" value="ECO:0007669"/>
    <property type="project" value="InterPro"/>
</dbReference>
<reference evidence="5 6" key="2">
    <citation type="submission" date="2019-05" db="EMBL/GenBank/DDBJ databases">
        <title>Glycomyces buryatensis sp. nov.</title>
        <authorList>
            <person name="Nikitina E."/>
        </authorList>
    </citation>
    <scope>NUCLEOTIDE SEQUENCE [LARGE SCALE GENOMIC DNA]</scope>
    <source>
        <strain evidence="5 6">18</strain>
    </source>
</reference>
<evidence type="ECO:0000313" key="5">
    <source>
        <dbReference type="EMBL" id="THV41632.1"/>
    </source>
</evidence>
<dbReference type="SFLD" id="SFLDF00003">
    <property type="entry name" value="D-galactonate_dehydratase"/>
    <property type="match status" value="1"/>
</dbReference>
<evidence type="ECO:0000256" key="2">
    <source>
        <dbReference type="ARBA" id="ARBA00022842"/>
    </source>
</evidence>
<keyword evidence="1" id="KW-0479">Metal-binding</keyword>
<dbReference type="SUPFAM" id="SSF54826">
    <property type="entry name" value="Enolase N-terminal domain-like"/>
    <property type="match status" value="1"/>
</dbReference>
<keyword evidence="2" id="KW-0460">Magnesium</keyword>
<dbReference type="SFLD" id="SFLDG00179">
    <property type="entry name" value="mandelate_racemase"/>
    <property type="match status" value="1"/>
</dbReference>
<accession>A0A4S8QEU8</accession>
<dbReference type="AlphaFoldDB" id="A0A4S8QEU8"/>
<feature type="domain" description="Mandelate racemase/muconate lactonizing enzyme C-terminal" evidence="4">
    <location>
        <begin position="125"/>
        <end position="230"/>
    </location>
</feature>
<dbReference type="RefSeq" id="WP_136534595.1">
    <property type="nucleotide sequence ID" value="NZ_STGY01000042.1"/>
</dbReference>
<dbReference type="InterPro" id="IPR029017">
    <property type="entry name" value="Enolase-like_N"/>
</dbReference>
<dbReference type="GO" id="GO:0009063">
    <property type="term" value="P:amino acid catabolic process"/>
    <property type="evidence" value="ECO:0007669"/>
    <property type="project" value="InterPro"/>
</dbReference>
<dbReference type="InterPro" id="IPR013342">
    <property type="entry name" value="Mandelate_racemase_C"/>
</dbReference>
<dbReference type="Gene3D" id="3.20.20.120">
    <property type="entry name" value="Enolase-like C-terminal domain"/>
    <property type="match status" value="1"/>
</dbReference>
<dbReference type="Pfam" id="PF02746">
    <property type="entry name" value="MR_MLE_N"/>
    <property type="match status" value="1"/>
</dbReference>